<sequence>EGAVTTEESRRCVEMWRRRARKVIAVGACAVTGGIPGMASAALDAGRASVYGGDAPEACGDMTPPRSVSSVVDVDFEVRSCPIDTADFIMVLERALYGSNALVLSDTMCGSCKRNESGCFWRAGKQCLGLVTLAGCGAKCVNLGRECNGCRGLSPHANLPAARTMVEAMGMNVADFDDALELFNQTSPMLHKED</sequence>
<dbReference type="Gene3D" id="3.40.50.700">
    <property type="entry name" value="NADH:ubiquinone oxidoreductase-like, 20kDa subunit"/>
    <property type="match status" value="1"/>
</dbReference>
<feature type="non-terminal residue" evidence="3">
    <location>
        <position position="1"/>
    </location>
</feature>
<dbReference type="EMBL" id="JAGZSV010000221">
    <property type="protein sequence ID" value="MBS6941559.1"/>
    <property type="molecule type" value="Genomic_DNA"/>
</dbReference>
<dbReference type="Pfam" id="PF01058">
    <property type="entry name" value="Oxidored_q6"/>
    <property type="match status" value="1"/>
</dbReference>
<organism evidence="3 4">
    <name type="scientific">Slackia piriformis</name>
    <dbReference type="NCBI Taxonomy" id="626934"/>
    <lineage>
        <taxon>Bacteria</taxon>
        <taxon>Bacillati</taxon>
        <taxon>Actinomycetota</taxon>
        <taxon>Coriobacteriia</taxon>
        <taxon>Eggerthellales</taxon>
        <taxon>Eggerthellaceae</taxon>
        <taxon>Slackia</taxon>
    </lineage>
</organism>
<dbReference type="SUPFAM" id="SSF56770">
    <property type="entry name" value="HydA/Nqo6-like"/>
    <property type="match status" value="1"/>
</dbReference>
<name>A0A943UYU6_9ACTN</name>
<reference evidence="3" key="1">
    <citation type="submission" date="2021-02" db="EMBL/GenBank/DDBJ databases">
        <title>Infant gut strain persistence is associated with maternal origin, phylogeny, and functional potential including surface adhesion and iron acquisition.</title>
        <authorList>
            <person name="Lou Y.C."/>
        </authorList>
    </citation>
    <scope>NUCLEOTIDE SEQUENCE</scope>
    <source>
        <strain evidence="3">L2_039_000G1_dasL2_039_000G1_concoct_11</strain>
    </source>
</reference>
<dbReference type="InterPro" id="IPR051349">
    <property type="entry name" value="Hydrogenase_assoc-protein"/>
</dbReference>
<dbReference type="InterPro" id="IPR037024">
    <property type="entry name" value="NiFe_Hase_small_N_sf"/>
</dbReference>
<dbReference type="GO" id="GO:0016491">
    <property type="term" value="F:oxidoreductase activity"/>
    <property type="evidence" value="ECO:0007669"/>
    <property type="project" value="UniProtKB-KW"/>
</dbReference>
<evidence type="ECO:0000313" key="4">
    <source>
        <dbReference type="Proteomes" id="UP000727506"/>
    </source>
</evidence>
<protein>
    <submittedName>
        <fullName evidence="3">NADH:ubiquinone oxidoreductase</fullName>
    </submittedName>
</protein>
<keyword evidence="1" id="KW-0560">Oxidoreductase</keyword>
<dbReference type="PANTHER" id="PTHR42845:SF1">
    <property type="entry name" value="HYDROGENASE SMALL SUBUNIT"/>
    <property type="match status" value="1"/>
</dbReference>
<dbReference type="GO" id="GO:0051536">
    <property type="term" value="F:iron-sulfur cluster binding"/>
    <property type="evidence" value="ECO:0007669"/>
    <property type="project" value="InterPro"/>
</dbReference>
<evidence type="ECO:0000256" key="1">
    <source>
        <dbReference type="ARBA" id="ARBA00023002"/>
    </source>
</evidence>
<evidence type="ECO:0000313" key="3">
    <source>
        <dbReference type="EMBL" id="MBS6941559.1"/>
    </source>
</evidence>
<dbReference type="InterPro" id="IPR006137">
    <property type="entry name" value="NADH_UbQ_OxRdtase-like_20kDa"/>
</dbReference>
<dbReference type="Proteomes" id="UP000727506">
    <property type="component" value="Unassembled WGS sequence"/>
</dbReference>
<evidence type="ECO:0000259" key="2">
    <source>
        <dbReference type="Pfam" id="PF01058"/>
    </source>
</evidence>
<comment type="caution">
    <text evidence="3">The sequence shown here is derived from an EMBL/GenBank/DDBJ whole genome shotgun (WGS) entry which is preliminary data.</text>
</comment>
<dbReference type="AlphaFoldDB" id="A0A943UYU6"/>
<gene>
    <name evidence="3" type="ORF">KH142_08860</name>
</gene>
<accession>A0A943UYU6</accession>
<feature type="domain" description="NADH:ubiquinone oxidoreductase-like 20kDa subunit" evidence="2">
    <location>
        <begin position="1"/>
        <end position="93"/>
    </location>
</feature>
<dbReference type="PANTHER" id="PTHR42845">
    <property type="entry name" value="COENZYME F420-REDUCING HYDROGENASE, GAMMA SUBUNIT"/>
    <property type="match status" value="1"/>
</dbReference>
<proteinExistence type="predicted"/>